<proteinExistence type="predicted"/>
<accession>A0A382DVG7</accession>
<gene>
    <name evidence="2" type="ORF">METZ01_LOCUS194595</name>
</gene>
<dbReference type="AlphaFoldDB" id="A0A382DVG7"/>
<feature type="region of interest" description="Disordered" evidence="1">
    <location>
        <begin position="1"/>
        <end position="24"/>
    </location>
</feature>
<evidence type="ECO:0000313" key="2">
    <source>
        <dbReference type="EMBL" id="SVB41741.1"/>
    </source>
</evidence>
<evidence type="ECO:0000256" key="1">
    <source>
        <dbReference type="SAM" id="MobiDB-lite"/>
    </source>
</evidence>
<reference evidence="2" key="1">
    <citation type="submission" date="2018-05" db="EMBL/GenBank/DDBJ databases">
        <authorList>
            <person name="Lanie J.A."/>
            <person name="Ng W.-L."/>
            <person name="Kazmierczak K.M."/>
            <person name="Andrzejewski T.M."/>
            <person name="Davidsen T.M."/>
            <person name="Wayne K.J."/>
            <person name="Tettelin H."/>
            <person name="Glass J.I."/>
            <person name="Rusch D."/>
            <person name="Podicherti R."/>
            <person name="Tsui H.-C.T."/>
            <person name="Winkler M.E."/>
        </authorList>
    </citation>
    <scope>NUCLEOTIDE SEQUENCE</scope>
</reference>
<sequence length="24" mass="2685">MPPVAPIRPSVQQQHLETEGTHMT</sequence>
<dbReference type="EMBL" id="UINC01041034">
    <property type="protein sequence ID" value="SVB41741.1"/>
    <property type="molecule type" value="Genomic_DNA"/>
</dbReference>
<organism evidence="2">
    <name type="scientific">marine metagenome</name>
    <dbReference type="NCBI Taxonomy" id="408172"/>
    <lineage>
        <taxon>unclassified sequences</taxon>
        <taxon>metagenomes</taxon>
        <taxon>ecological metagenomes</taxon>
    </lineage>
</organism>
<name>A0A382DVG7_9ZZZZ</name>
<protein>
    <submittedName>
        <fullName evidence="2">Uncharacterized protein</fullName>
    </submittedName>
</protein>
<feature type="non-terminal residue" evidence="2">
    <location>
        <position position="24"/>
    </location>
</feature>